<evidence type="ECO:0000259" key="2">
    <source>
        <dbReference type="Pfam" id="PF12439"/>
    </source>
</evidence>
<evidence type="ECO:0000259" key="1">
    <source>
        <dbReference type="Pfam" id="PF06202"/>
    </source>
</evidence>
<evidence type="ECO:0000313" key="4">
    <source>
        <dbReference type="Proteomes" id="UP000306918"/>
    </source>
</evidence>
<dbReference type="GO" id="GO:0004135">
    <property type="term" value="F:amylo-alpha-1,6-glucosidase activity"/>
    <property type="evidence" value="ECO:0007669"/>
    <property type="project" value="InterPro"/>
</dbReference>
<dbReference type="EMBL" id="STFF01000007">
    <property type="protein sequence ID" value="THU34897.1"/>
    <property type="molecule type" value="Genomic_DNA"/>
</dbReference>
<gene>
    <name evidence="3" type="ORF">FAM09_23170</name>
</gene>
<dbReference type="SUPFAM" id="SSF48208">
    <property type="entry name" value="Six-hairpin glycosidases"/>
    <property type="match status" value="1"/>
</dbReference>
<dbReference type="InterPro" id="IPR010401">
    <property type="entry name" value="AGL/Gdb1"/>
</dbReference>
<dbReference type="InterPro" id="IPR012341">
    <property type="entry name" value="6hp_glycosidase-like_sf"/>
</dbReference>
<name>A0A4S8HIE8_9BACT</name>
<dbReference type="FunFam" id="1.50.10.10:FF:000073">
    <property type="entry name" value="Glycogen debranching enzyme, hypothetical (TreX-like)"/>
    <property type="match status" value="1"/>
</dbReference>
<dbReference type="RefSeq" id="WP_136579540.1">
    <property type="nucleotide sequence ID" value="NZ_STFF01000007.1"/>
</dbReference>
<accession>A0A4S8HIE8</accession>
<dbReference type="InterPro" id="IPR006451">
    <property type="entry name" value="Glycogen_debranch_arc"/>
</dbReference>
<proteinExistence type="predicted"/>
<dbReference type="NCBIfam" id="TIGR01561">
    <property type="entry name" value="gde_arch"/>
    <property type="match status" value="1"/>
</dbReference>
<dbReference type="InterPro" id="IPR008928">
    <property type="entry name" value="6-hairpin_glycosidase_sf"/>
</dbReference>
<organism evidence="3 4">
    <name type="scientific">Niastella caeni</name>
    <dbReference type="NCBI Taxonomy" id="2569763"/>
    <lineage>
        <taxon>Bacteria</taxon>
        <taxon>Pseudomonadati</taxon>
        <taxon>Bacteroidota</taxon>
        <taxon>Chitinophagia</taxon>
        <taxon>Chitinophagales</taxon>
        <taxon>Chitinophagaceae</taxon>
        <taxon>Niastella</taxon>
    </lineage>
</organism>
<dbReference type="PANTHER" id="PTHR10569:SF2">
    <property type="entry name" value="GLYCOGEN DEBRANCHING ENZYME"/>
    <property type="match status" value="1"/>
</dbReference>
<dbReference type="AlphaFoldDB" id="A0A4S8HIE8"/>
<evidence type="ECO:0000313" key="3">
    <source>
        <dbReference type="EMBL" id="THU34897.1"/>
    </source>
</evidence>
<reference evidence="3 4" key="1">
    <citation type="submission" date="2019-04" db="EMBL/GenBank/DDBJ databases">
        <title>Niastella caeni sp. nov., isolated from activated sludge.</title>
        <authorList>
            <person name="Sheng M."/>
        </authorList>
    </citation>
    <scope>NUCLEOTIDE SEQUENCE [LARGE SCALE GENOMIC DNA]</scope>
    <source>
        <strain evidence="3 4">HX-2-15</strain>
    </source>
</reference>
<feature type="domain" description="Glycogen debranching enzyme bacterial and archaeal type N-terminal" evidence="2">
    <location>
        <begin position="18"/>
        <end position="234"/>
    </location>
</feature>
<dbReference type="Proteomes" id="UP000306918">
    <property type="component" value="Unassembled WGS sequence"/>
</dbReference>
<dbReference type="OrthoDB" id="9761875at2"/>
<dbReference type="Gene3D" id="1.50.10.10">
    <property type="match status" value="1"/>
</dbReference>
<keyword evidence="4" id="KW-1185">Reference proteome</keyword>
<dbReference type="PANTHER" id="PTHR10569">
    <property type="entry name" value="GLYCOGEN DEBRANCHING ENZYME"/>
    <property type="match status" value="1"/>
</dbReference>
<dbReference type="Pfam" id="PF12439">
    <property type="entry name" value="GDE_N"/>
    <property type="match status" value="1"/>
</dbReference>
<dbReference type="Pfam" id="PF06202">
    <property type="entry name" value="GDE_C"/>
    <property type="match status" value="1"/>
</dbReference>
<dbReference type="GO" id="GO:0005980">
    <property type="term" value="P:glycogen catabolic process"/>
    <property type="evidence" value="ECO:0007669"/>
    <property type="project" value="InterPro"/>
</dbReference>
<sequence>MLSLPASILQNYNEAISHEWLETNGLGAFSSSSVINCNTRRYHGLLVAAVVPPADRMVLVSKLDETIISNGNKIQLGVNDYGAAIHPKGYNYITGFTKYQFPEFVYEVDGIQLKKTIAMVHHENTVLVIYDVIKADQPFTLELLPLLAVRGYHNLMHANGSIHHEASFGNGILKTNAGNGTPGIFIKVPGSTWQCNADWYYNFHYNIEQSRGLDHIEDLFTPGALSVTLKQGDSLGCIVSTDDPHAKNAYDLLQQEKIRRRALLNNQPDNETLQQLLFAADQFIVKRAVDSEEGATVIAGYHWFTDWGRDTMISLPGLCLSTGRYDDARKVLLAFAKNVSKGMLPNRFQDNGEPPEYNNVDGTLWYFIAIYKYLQATNDFPFVIKEILPVLKEIIDWHYRGTRYNIHADDDGLLYAGETGFQLTWMDARIGNWVVTPRMGKPVEIQALWYNALIIFAELLALNDQPADAAIVRTSAVRVKESFLQKFWYAEGNYLYDVIDEQGRPDATLRPNQLFAISLPFPLIDDGKAAAVLAVVTEKLYTPVGMRSLSPDDARYTGVYEGDPYKRDSSYHQGAAWSWLLGAYIDVIMKLDGSGNKARTVINNFRYHLNEGCIGSVAEIFDADAPHRPKGCVAQAWGVAELLRVIKEYGLLENKK</sequence>
<feature type="domain" description="Glycogen debranching enzyme C-terminal" evidence="1">
    <location>
        <begin position="279"/>
        <end position="644"/>
    </location>
</feature>
<dbReference type="InterPro" id="IPR032790">
    <property type="entry name" value="GDE_C"/>
</dbReference>
<comment type="caution">
    <text evidence="3">The sequence shown here is derived from an EMBL/GenBank/DDBJ whole genome shotgun (WGS) entry which is preliminary data.</text>
</comment>
<protein>
    <submittedName>
        <fullName evidence="3">Glycogen debranching protein</fullName>
    </submittedName>
</protein>
<dbReference type="GO" id="GO:0004134">
    <property type="term" value="F:4-alpha-glucanotransferase activity"/>
    <property type="evidence" value="ECO:0007669"/>
    <property type="project" value="InterPro"/>
</dbReference>
<dbReference type="InterPro" id="IPR024742">
    <property type="entry name" value="Glycogen_debranch_N"/>
</dbReference>